<dbReference type="InterPro" id="IPR050640">
    <property type="entry name" value="Bact_2-comp_sensor_kinase"/>
</dbReference>
<dbReference type="SUPFAM" id="SSF55874">
    <property type="entry name" value="ATPase domain of HSP90 chaperone/DNA topoisomerase II/histidine kinase"/>
    <property type="match status" value="1"/>
</dbReference>
<gene>
    <name evidence="2" type="ORF">XarjCFBP7645_04815</name>
</gene>
<dbReference type="PANTHER" id="PTHR34220">
    <property type="entry name" value="SENSOR HISTIDINE KINASE YPDA"/>
    <property type="match status" value="1"/>
</dbReference>
<protein>
    <submittedName>
        <fullName evidence="2">Sensor histidine kinase</fullName>
    </submittedName>
</protein>
<feature type="domain" description="Histidine kinase/HSP90-like ATPase" evidence="1">
    <location>
        <begin position="324"/>
        <end position="422"/>
    </location>
</feature>
<dbReference type="Proteomes" id="UP000239204">
    <property type="component" value="Unassembled WGS sequence"/>
</dbReference>
<dbReference type="AlphaFoldDB" id="A0A2S7AI71"/>
<dbReference type="Pfam" id="PF02518">
    <property type="entry name" value="HATPase_c"/>
    <property type="match status" value="1"/>
</dbReference>
<evidence type="ECO:0000313" key="2">
    <source>
        <dbReference type="EMBL" id="PPU09610.1"/>
    </source>
</evidence>
<dbReference type="InterPro" id="IPR003594">
    <property type="entry name" value="HATPase_dom"/>
</dbReference>
<dbReference type="Pfam" id="PF06580">
    <property type="entry name" value="His_kinase"/>
    <property type="match status" value="1"/>
</dbReference>
<evidence type="ECO:0000259" key="1">
    <source>
        <dbReference type="SMART" id="SM00387"/>
    </source>
</evidence>
<organism evidence="2 3">
    <name type="scientific">Xanthomonas arboricola</name>
    <dbReference type="NCBI Taxonomy" id="56448"/>
    <lineage>
        <taxon>Bacteria</taxon>
        <taxon>Pseudomonadati</taxon>
        <taxon>Pseudomonadota</taxon>
        <taxon>Gammaproteobacteria</taxon>
        <taxon>Lysobacterales</taxon>
        <taxon>Lysobacteraceae</taxon>
        <taxon>Xanthomonas</taxon>
    </lineage>
</organism>
<dbReference type="Gene3D" id="3.30.565.10">
    <property type="entry name" value="Histidine kinase-like ATPase, C-terminal domain"/>
    <property type="match status" value="1"/>
</dbReference>
<dbReference type="GO" id="GO:0000155">
    <property type="term" value="F:phosphorelay sensor kinase activity"/>
    <property type="evidence" value="ECO:0007669"/>
    <property type="project" value="InterPro"/>
</dbReference>
<proteinExistence type="predicted"/>
<accession>A0A2S7AI71</accession>
<keyword evidence="2" id="KW-0808">Transferase</keyword>
<sequence>MLAASRSNELPPVSASVFLIVRIVFAWAAALVVAGIMWAQLFGSTGAFFVLICVVLLTLALMSAITHVRRVRLIAGRLDHDTLSTRQRRQIEVPLEVQASFAVVEEAVRALPRVQDIECAPGSLLIRAKVRRIDPYEGRQPSRWNLFARFAIKRNQVLVTIAPGQGTSSVTVLCEPDASAWVDLFAVDEGSNFENAEAINRAVVRRVGEQRRDEQAAAEQSVMEKELAVARLNLLHAQVEPHFLYNTLASAQVLARTDPPRAEIMIGHLIQYLRSSLPSADGAISTLGEELERTQAYLEILRIRMGTRLALQVEVPYELRALQLPSMMLQTLVENAIKHGLEPKPGGGTIWILARRVDDHATLTVADDGQGFGTHTQGTGIGLKNLRERLQLIYAGQASFAIVSNFPSGVAATISLPLPAQVLATRMPPPLPDAHTHAAQVQA</sequence>
<comment type="caution">
    <text evidence="2">The sequence shown here is derived from an EMBL/GenBank/DDBJ whole genome shotgun (WGS) entry which is preliminary data.</text>
</comment>
<reference evidence="2 3" key="1">
    <citation type="submission" date="2016-08" db="EMBL/GenBank/DDBJ databases">
        <title>Evolution of the type three secretion system and type three effector repertoires in Xanthomonas.</title>
        <authorList>
            <person name="Merda D."/>
            <person name="Briand M."/>
            <person name="Bosis E."/>
            <person name="Rousseau C."/>
            <person name="Portier P."/>
            <person name="Jacques M.-A."/>
            <person name="Fischer-Le Saux M."/>
        </authorList>
    </citation>
    <scope>NUCLEOTIDE SEQUENCE [LARGE SCALE GENOMIC DNA]</scope>
    <source>
        <strain evidence="2 3">CFBP 7645</strain>
    </source>
</reference>
<dbReference type="EMBL" id="MIGY01000001">
    <property type="protein sequence ID" value="PPU09610.1"/>
    <property type="molecule type" value="Genomic_DNA"/>
</dbReference>
<dbReference type="PANTHER" id="PTHR34220:SF9">
    <property type="entry name" value="SIGNAL TRANSDUCTION HISTIDINE KINASE INTERNAL REGION DOMAIN-CONTAINING PROTEIN"/>
    <property type="match status" value="1"/>
</dbReference>
<dbReference type="InterPro" id="IPR010559">
    <property type="entry name" value="Sig_transdc_His_kin_internal"/>
</dbReference>
<name>A0A2S7AI71_9XANT</name>
<dbReference type="GO" id="GO:0016020">
    <property type="term" value="C:membrane"/>
    <property type="evidence" value="ECO:0007669"/>
    <property type="project" value="InterPro"/>
</dbReference>
<keyword evidence="2" id="KW-0418">Kinase</keyword>
<dbReference type="InterPro" id="IPR036890">
    <property type="entry name" value="HATPase_C_sf"/>
</dbReference>
<dbReference type="SMART" id="SM00387">
    <property type="entry name" value="HATPase_c"/>
    <property type="match status" value="1"/>
</dbReference>
<evidence type="ECO:0000313" key="3">
    <source>
        <dbReference type="Proteomes" id="UP000239204"/>
    </source>
</evidence>